<dbReference type="InterPro" id="IPR036770">
    <property type="entry name" value="Ankyrin_rpt-contain_sf"/>
</dbReference>
<dbReference type="RefSeq" id="WP_310422957.1">
    <property type="nucleotide sequence ID" value="NZ_JAVDYC010000001.1"/>
</dbReference>
<accession>A0AAE3ZVP2</accession>
<dbReference type="SUPFAM" id="SSF48403">
    <property type="entry name" value="Ankyrin repeat"/>
    <property type="match status" value="1"/>
</dbReference>
<reference evidence="1 2" key="1">
    <citation type="submission" date="2023-07" db="EMBL/GenBank/DDBJ databases">
        <title>Sequencing the genomes of 1000 actinobacteria strains.</title>
        <authorList>
            <person name="Klenk H.-P."/>
        </authorList>
    </citation>
    <scope>NUCLEOTIDE SEQUENCE [LARGE SCALE GENOMIC DNA]</scope>
    <source>
        <strain evidence="1 2">DSM 44711</strain>
    </source>
</reference>
<dbReference type="Gene3D" id="1.25.40.20">
    <property type="entry name" value="Ankyrin repeat-containing domain"/>
    <property type="match status" value="1"/>
</dbReference>
<sequence>MIDPRALADAGLAVFENRLILDARPPVTDDELAEVAARCGGPVPAGLAALWRTSFGGGLDYDLTVPLGGADRALSLRELFHPGSDDYHDLWGWIEEDGPPGYLPFGGFEYLDRVYAHLPTGEVFAWQQGLPPGWELAGGDRAGAVAADVPALFAQLALEQDPWETDDPDHGIDLRDVVDGLPAALRDPLRALARSAVLDWRAALDAGTIAGSPRLRRLALDRGAADVTVLSRLAAQGCDLGEPARGGMTALDVALARSAYDAARWLLERDVPVTHALRFGAAGIDADLAAELLRRGARVDEHALSAVVDNPDPDVIALLTRSSGPPSEHLADHVRMLAAQAEIAADRGEPGARRRAEVLRALAGRA</sequence>
<name>A0AAE3ZVP2_9ACTN</name>
<comment type="caution">
    <text evidence="1">The sequence shown here is derived from an EMBL/GenBank/DDBJ whole genome shotgun (WGS) entry which is preliminary data.</text>
</comment>
<organism evidence="1 2">
    <name type="scientific">Catenuloplanes niger</name>
    <dbReference type="NCBI Taxonomy" id="587534"/>
    <lineage>
        <taxon>Bacteria</taxon>
        <taxon>Bacillati</taxon>
        <taxon>Actinomycetota</taxon>
        <taxon>Actinomycetes</taxon>
        <taxon>Micromonosporales</taxon>
        <taxon>Micromonosporaceae</taxon>
        <taxon>Catenuloplanes</taxon>
    </lineage>
</organism>
<protein>
    <recommendedName>
        <fullName evidence="3">Knr4/Smi1-like domain-containing protein</fullName>
    </recommendedName>
</protein>
<dbReference type="EMBL" id="JAVDYC010000001">
    <property type="protein sequence ID" value="MDR7326737.1"/>
    <property type="molecule type" value="Genomic_DNA"/>
</dbReference>
<evidence type="ECO:0008006" key="3">
    <source>
        <dbReference type="Google" id="ProtNLM"/>
    </source>
</evidence>
<evidence type="ECO:0000313" key="2">
    <source>
        <dbReference type="Proteomes" id="UP001183629"/>
    </source>
</evidence>
<evidence type="ECO:0000313" key="1">
    <source>
        <dbReference type="EMBL" id="MDR7326737.1"/>
    </source>
</evidence>
<dbReference type="AlphaFoldDB" id="A0AAE3ZVP2"/>
<proteinExistence type="predicted"/>
<gene>
    <name evidence="1" type="ORF">J2S44_006987</name>
</gene>
<dbReference type="Proteomes" id="UP001183629">
    <property type="component" value="Unassembled WGS sequence"/>
</dbReference>
<keyword evidence="2" id="KW-1185">Reference proteome</keyword>